<evidence type="ECO:0000256" key="4">
    <source>
        <dbReference type="ARBA" id="ARBA00022989"/>
    </source>
</evidence>
<evidence type="ECO:0000256" key="6">
    <source>
        <dbReference type="PIRNR" id="PIRNR018968"/>
    </source>
</evidence>
<feature type="transmembrane region" description="Helical" evidence="6">
    <location>
        <begin position="552"/>
        <end position="579"/>
    </location>
</feature>
<evidence type="ECO:0000256" key="5">
    <source>
        <dbReference type="ARBA" id="ARBA00023136"/>
    </source>
</evidence>
<dbReference type="GO" id="GO:0055085">
    <property type="term" value="P:transmembrane transport"/>
    <property type="evidence" value="ECO:0007669"/>
    <property type="project" value="UniProtKB-UniRule"/>
</dbReference>
<dbReference type="RefSeq" id="WP_000924808.1">
    <property type="nucleotide sequence ID" value="NZ_KB976272.1"/>
</dbReference>
<evidence type="ECO:0000259" key="7">
    <source>
        <dbReference type="Pfam" id="PF02687"/>
    </source>
</evidence>
<dbReference type="AlphaFoldDB" id="A0A9W5PXR6"/>
<feature type="transmembrane region" description="Helical" evidence="6">
    <location>
        <begin position="283"/>
        <end position="304"/>
    </location>
</feature>
<organism evidence="8 9">
    <name type="scientific">Bacillus cereus VD196</name>
    <dbReference type="NCBI Taxonomy" id="1053243"/>
    <lineage>
        <taxon>Bacteria</taxon>
        <taxon>Bacillati</taxon>
        <taxon>Bacillota</taxon>
        <taxon>Bacilli</taxon>
        <taxon>Bacillales</taxon>
        <taxon>Bacillaceae</taxon>
        <taxon>Bacillus</taxon>
        <taxon>Bacillus cereus group</taxon>
    </lineage>
</organism>
<dbReference type="EMBL" id="AHFL01000083">
    <property type="protein sequence ID" value="EOO58627.1"/>
    <property type="molecule type" value="Genomic_DNA"/>
</dbReference>
<comment type="caution">
    <text evidence="8">The sequence shown here is derived from an EMBL/GenBank/DDBJ whole genome shotgun (WGS) entry which is preliminary data.</text>
</comment>
<keyword evidence="4 6" id="KW-1133">Transmembrane helix</keyword>
<keyword evidence="2 6" id="KW-1003">Cell membrane</keyword>
<gene>
    <name evidence="8" type="ORF">IKE_06242</name>
</gene>
<comment type="similarity">
    <text evidence="6">Belongs to the ABC-4 integral membrane protein family.</text>
</comment>
<accession>A0A9W5PXR6</accession>
<evidence type="ECO:0000256" key="3">
    <source>
        <dbReference type="ARBA" id="ARBA00022692"/>
    </source>
</evidence>
<dbReference type="PIRSF" id="PIRSF018968">
    <property type="entry name" value="ABC_permease_BceB"/>
    <property type="match status" value="1"/>
</dbReference>
<keyword evidence="5 6" id="KW-0472">Membrane</keyword>
<proteinExistence type="inferred from homology"/>
<keyword evidence="6" id="KW-0813">Transport</keyword>
<comment type="subcellular location">
    <subcellularLocation>
        <location evidence="1 6">Cell membrane</location>
        <topology evidence="1 6">Multi-pass membrane protein</topology>
    </subcellularLocation>
</comment>
<dbReference type="Proteomes" id="UP000014023">
    <property type="component" value="Unassembled WGS sequence"/>
</dbReference>
<name>A0A9W5PXR6_BACCE</name>
<feature type="transmembrane region" description="Helical" evidence="6">
    <location>
        <begin position="498"/>
        <end position="521"/>
    </location>
</feature>
<sequence length="618" mass="70939">MLLKLSISSIRKMMKDYIVLLIGLVISISIFYMFQTLALNTKFTEHNSVIGSIALTFQIGSILLMFVSFFYIFYANSFLLSLRRKELGMYLILGAKKNKISLLLFFETLGMGFLTIILGSMLGILLSKLVSFLLMKQLEIPLEGYQAFYLPAWSKTCFFFCILFFLTSIINAIRLSLKTVLHLIRTEQTIDRMPTKGLITMLLAIVGIGGIGAGYYLVMGPGIKKGSDIQIPLFTITLGTYLLFMSLLPVLVNVLKKTSLNEKYINAFTFAQLRFRVNNLAKMLGTVTLLIGLGVGAMAGGISLQQNTELRANTNQVYDITILNPENADYETLKNMKITEKNQYRYKSNDQAIYYLKDDLVAHPPLTFLNREENQSHRITEKLPAESYSMFNDNQNNQTYKTLPSEWRRIVAFEFRINKQIFDQKPVYIVDQKHYTSIPGSEHVFLLAKVDNFLKYKKELKEIDTRHQKQLPTSQREESLLTKYGMYEEMLAFSKGTVFMAFFLGIAFLAMMASCLMFKILSGATRDIKRYHMLRKIGVRKELLTSSIYKELGIIFVFPAILGLIHVIVGMKAFAHVAIFTDPYINIWVPISIFLIIYTIYYWITVQLYKRIVFPQQL</sequence>
<dbReference type="PANTHER" id="PTHR46795">
    <property type="entry name" value="ABC TRANSPORTER PERMEASE-RELATED-RELATED"/>
    <property type="match status" value="1"/>
</dbReference>
<feature type="transmembrane region" description="Helical" evidence="6">
    <location>
        <begin position="100"/>
        <end position="126"/>
    </location>
</feature>
<feature type="transmembrane region" description="Helical" evidence="6">
    <location>
        <begin position="231"/>
        <end position="255"/>
    </location>
</feature>
<keyword evidence="3 6" id="KW-0812">Transmembrane</keyword>
<feature type="transmembrane region" description="Helical" evidence="6">
    <location>
        <begin position="585"/>
        <end position="604"/>
    </location>
</feature>
<feature type="domain" description="ABC3 transporter permease C-terminal" evidence="7">
    <location>
        <begin position="60"/>
        <end position="175"/>
    </location>
</feature>
<dbReference type="PANTHER" id="PTHR46795:SF3">
    <property type="entry name" value="ABC TRANSPORTER PERMEASE"/>
    <property type="match status" value="1"/>
</dbReference>
<feature type="transmembrane region" description="Helical" evidence="6">
    <location>
        <begin position="198"/>
        <end position="219"/>
    </location>
</feature>
<evidence type="ECO:0000313" key="9">
    <source>
        <dbReference type="Proteomes" id="UP000014023"/>
    </source>
</evidence>
<reference evidence="8 9" key="1">
    <citation type="submission" date="2012-12" db="EMBL/GenBank/DDBJ databases">
        <title>The Genome Sequence of Bacillus cereus VD196.</title>
        <authorList>
            <consortium name="The Broad Institute Genome Sequencing Platform"/>
            <consortium name="The Broad Institute Genome Sequencing Center for Infectious Disease"/>
            <person name="Feldgarden M."/>
            <person name="Van der Auwera G.A."/>
            <person name="Mahillon J."/>
            <person name="Duprez V."/>
            <person name="Timmery S."/>
            <person name="Mattelet C."/>
            <person name="Dierick K."/>
            <person name="Sun M."/>
            <person name="Yu Z."/>
            <person name="Zhu L."/>
            <person name="Hu X."/>
            <person name="Shank E.B."/>
            <person name="Swiecicka I."/>
            <person name="Hansen B.M."/>
            <person name="Andrup L."/>
            <person name="Walker B."/>
            <person name="Young S.K."/>
            <person name="Zeng Q."/>
            <person name="Gargeya S."/>
            <person name="Fitzgerald M."/>
            <person name="Haas B."/>
            <person name="Abouelleil A."/>
            <person name="Alvarado L."/>
            <person name="Arachchi H.M."/>
            <person name="Berlin A.M."/>
            <person name="Chapman S.B."/>
            <person name="Dewar J."/>
            <person name="Goldberg J."/>
            <person name="Griggs A."/>
            <person name="Gujja S."/>
            <person name="Hansen M."/>
            <person name="Howarth C."/>
            <person name="Imamovic A."/>
            <person name="Larimer J."/>
            <person name="McCowan C."/>
            <person name="Murphy C."/>
            <person name="Neiman D."/>
            <person name="Pearson M."/>
            <person name="Priest M."/>
            <person name="Roberts A."/>
            <person name="Saif S."/>
            <person name="Shea T."/>
            <person name="Sisk P."/>
            <person name="Sykes S."/>
            <person name="Wortman J."/>
            <person name="Nusbaum C."/>
            <person name="Birren B."/>
        </authorList>
    </citation>
    <scope>NUCLEOTIDE SEQUENCE [LARGE SCALE GENOMIC DNA]</scope>
    <source>
        <strain evidence="8 9">VD196</strain>
    </source>
</reference>
<evidence type="ECO:0000256" key="1">
    <source>
        <dbReference type="ARBA" id="ARBA00004651"/>
    </source>
</evidence>
<dbReference type="GO" id="GO:0005886">
    <property type="term" value="C:plasma membrane"/>
    <property type="evidence" value="ECO:0007669"/>
    <property type="project" value="UniProtKB-SubCell"/>
</dbReference>
<evidence type="ECO:0000256" key="2">
    <source>
        <dbReference type="ARBA" id="ARBA00022475"/>
    </source>
</evidence>
<feature type="transmembrane region" description="Helical" evidence="6">
    <location>
        <begin position="55"/>
        <end position="79"/>
    </location>
</feature>
<feature type="transmembrane region" description="Helical" evidence="6">
    <location>
        <begin position="152"/>
        <end position="177"/>
    </location>
</feature>
<evidence type="ECO:0000313" key="8">
    <source>
        <dbReference type="EMBL" id="EOO58627.1"/>
    </source>
</evidence>
<dbReference type="InterPro" id="IPR052536">
    <property type="entry name" value="ABC-4_Integral_Memb_Prot"/>
</dbReference>
<protein>
    <recommendedName>
        <fullName evidence="7">ABC3 transporter permease C-terminal domain-containing protein</fullName>
    </recommendedName>
</protein>
<dbReference type="InterPro" id="IPR027022">
    <property type="entry name" value="ABC_permease_BceB-typ"/>
</dbReference>
<dbReference type="InterPro" id="IPR003838">
    <property type="entry name" value="ABC3_permease_C"/>
</dbReference>
<dbReference type="Pfam" id="PF02687">
    <property type="entry name" value="FtsX"/>
    <property type="match status" value="1"/>
</dbReference>
<feature type="transmembrane region" description="Helical" evidence="6">
    <location>
        <begin position="17"/>
        <end position="35"/>
    </location>
</feature>